<keyword evidence="3" id="KW-1185">Reference proteome</keyword>
<sequence length="462" mass="49869">MPRLEPLLWWMDYTGSHLSPGALAVAAICHSRRALSPPKEKRSAPGRYSLGGPKGRAWVSTSVCSPRGDTHARVGLLAGAWRCVPSRRVHSPEAWGSPASSAPRVWVPRSALGGGACVRGVLLPGTRINLCKEARCAWTRCTRCALLPGTMRLVCLAEQRRVTQPETAQRELLPHGGAPGALAVAAICHSRRALSPPKEKRSAPGRFTLGGPKGEARVSTSVCSPRGDTHARVGLLAGAWRCVPSRRVHSPGVWGSPASSAPRVWVPRSALGGGACVRGVLLPGTRINLCKEARCAWTRCTRCALLPGTMRLVCLAGQRRVTRPETAQRELLPHGGTRINLRKEARCAWTRCTRCALPPGTMRLVCLAGQRRVTQPETAQRELLPHGGTRINLCKEARCAWTRCTRRALPPGTMRLVCLAGQRRVTQPETAQRELLPHGGAPGALAVAAICHSRRALEKERK</sequence>
<accession>A0AAE0BRA4</accession>
<proteinExistence type="predicted"/>
<feature type="region of interest" description="Disordered" evidence="1">
    <location>
        <begin position="194"/>
        <end position="213"/>
    </location>
</feature>
<evidence type="ECO:0000313" key="3">
    <source>
        <dbReference type="Proteomes" id="UP001190700"/>
    </source>
</evidence>
<evidence type="ECO:0000256" key="1">
    <source>
        <dbReference type="SAM" id="MobiDB-lite"/>
    </source>
</evidence>
<organism evidence="2 3">
    <name type="scientific">Cymbomonas tetramitiformis</name>
    <dbReference type="NCBI Taxonomy" id="36881"/>
    <lineage>
        <taxon>Eukaryota</taxon>
        <taxon>Viridiplantae</taxon>
        <taxon>Chlorophyta</taxon>
        <taxon>Pyramimonadophyceae</taxon>
        <taxon>Pyramimonadales</taxon>
        <taxon>Pyramimonadaceae</taxon>
        <taxon>Cymbomonas</taxon>
    </lineage>
</organism>
<protein>
    <submittedName>
        <fullName evidence="2">Uncharacterized protein</fullName>
    </submittedName>
</protein>
<dbReference type="Proteomes" id="UP001190700">
    <property type="component" value="Unassembled WGS sequence"/>
</dbReference>
<reference evidence="2 3" key="1">
    <citation type="journal article" date="2015" name="Genome Biol. Evol.">
        <title>Comparative Genomics of a Bacterivorous Green Alga Reveals Evolutionary Causalities and Consequences of Phago-Mixotrophic Mode of Nutrition.</title>
        <authorList>
            <person name="Burns J.A."/>
            <person name="Paasch A."/>
            <person name="Narechania A."/>
            <person name="Kim E."/>
        </authorList>
    </citation>
    <scope>NUCLEOTIDE SEQUENCE [LARGE SCALE GENOMIC DNA]</scope>
    <source>
        <strain evidence="2 3">PLY_AMNH</strain>
    </source>
</reference>
<dbReference type="AlphaFoldDB" id="A0AAE0BRA4"/>
<gene>
    <name evidence="2" type="ORF">CYMTET_49730</name>
</gene>
<dbReference type="EMBL" id="LGRX02033650">
    <property type="protein sequence ID" value="KAK3240425.1"/>
    <property type="molecule type" value="Genomic_DNA"/>
</dbReference>
<comment type="caution">
    <text evidence="2">The sequence shown here is derived from an EMBL/GenBank/DDBJ whole genome shotgun (WGS) entry which is preliminary data.</text>
</comment>
<name>A0AAE0BRA4_9CHLO</name>
<evidence type="ECO:0000313" key="2">
    <source>
        <dbReference type="EMBL" id="KAK3240425.1"/>
    </source>
</evidence>